<evidence type="ECO:0000256" key="1">
    <source>
        <dbReference type="SAM" id="Phobius"/>
    </source>
</evidence>
<evidence type="ECO:0008006" key="4">
    <source>
        <dbReference type="Google" id="ProtNLM"/>
    </source>
</evidence>
<dbReference type="EMBL" id="BAZW01000018">
    <property type="protein sequence ID" value="GAO30141.1"/>
    <property type="molecule type" value="Genomic_DNA"/>
</dbReference>
<sequence length="175" mass="19293">MIPFLLKGLLRDKSRSRLPILVVAIGVMLTVFMHAYITGFMGDTIEMNANFSNGHVKIMTRAYAENMDQMPNDLALMETDRLLEALKTQFSSVDWAPRIRFGGLLDVPNEQGETRSQGPVYGLGLDFLSPESGEAGRLNLDNALVRGQIISQSGEASSANSFLKKCTSTRVIRLP</sequence>
<keyword evidence="3" id="KW-1185">Reference proteome</keyword>
<keyword evidence="1" id="KW-1133">Transmembrane helix</keyword>
<organism evidence="2 3">
    <name type="scientific">Geofilum rubicundum JCM 15548</name>
    <dbReference type="NCBI Taxonomy" id="1236989"/>
    <lineage>
        <taxon>Bacteria</taxon>
        <taxon>Pseudomonadati</taxon>
        <taxon>Bacteroidota</taxon>
        <taxon>Bacteroidia</taxon>
        <taxon>Marinilabiliales</taxon>
        <taxon>Marinilabiliaceae</taxon>
        <taxon>Geofilum</taxon>
    </lineage>
</organism>
<comment type="caution">
    <text evidence="2">The sequence shown here is derived from an EMBL/GenBank/DDBJ whole genome shotgun (WGS) entry which is preliminary data.</text>
</comment>
<feature type="transmembrane region" description="Helical" evidence="1">
    <location>
        <begin position="20"/>
        <end position="42"/>
    </location>
</feature>
<evidence type="ECO:0000313" key="3">
    <source>
        <dbReference type="Proteomes" id="UP000032900"/>
    </source>
</evidence>
<proteinExistence type="predicted"/>
<keyword evidence="1" id="KW-0472">Membrane</keyword>
<keyword evidence="1" id="KW-0812">Transmembrane</keyword>
<name>A0A0E9LYD2_9BACT</name>
<dbReference type="Proteomes" id="UP000032900">
    <property type="component" value="Unassembled WGS sequence"/>
</dbReference>
<reference evidence="2 3" key="1">
    <citation type="journal article" date="2015" name="Microbes Environ.">
        <title>Distribution and evolution of nitrogen fixation genes in the phylum bacteroidetes.</title>
        <authorList>
            <person name="Inoue J."/>
            <person name="Oshima K."/>
            <person name="Suda W."/>
            <person name="Sakamoto M."/>
            <person name="Iino T."/>
            <person name="Noda S."/>
            <person name="Hongoh Y."/>
            <person name="Hattori M."/>
            <person name="Ohkuma M."/>
        </authorList>
    </citation>
    <scope>NUCLEOTIDE SEQUENCE [LARGE SCALE GENOMIC DNA]</scope>
    <source>
        <strain evidence="2">JCM 15548</strain>
    </source>
</reference>
<dbReference type="STRING" id="1236989.JCM15548_12394"/>
<gene>
    <name evidence="2" type="ORF">JCM15548_12394</name>
</gene>
<accession>A0A0E9LYD2</accession>
<protein>
    <recommendedName>
        <fullName evidence="4">ABC transporter permease protein</fullName>
    </recommendedName>
</protein>
<dbReference type="RefSeq" id="WP_227625673.1">
    <property type="nucleotide sequence ID" value="NZ_BAZW01000018.1"/>
</dbReference>
<dbReference type="AlphaFoldDB" id="A0A0E9LYD2"/>
<evidence type="ECO:0000313" key="2">
    <source>
        <dbReference type="EMBL" id="GAO30141.1"/>
    </source>
</evidence>